<comment type="catalytic activity">
    <reaction evidence="1">
        <text>Endohydrolysis of (1-&gt;3)- or (1-&gt;4)-linkages in beta-D-glucans when the glucose residue whose reducing group is involved in the linkage to be hydrolyzed is itself substituted at C-3.</text>
        <dbReference type="EC" id="3.2.1.6"/>
    </reaction>
</comment>
<dbReference type="EMBL" id="LASV01000155">
    <property type="protein sequence ID" value="KKA22172.1"/>
    <property type="molecule type" value="Genomic_DNA"/>
</dbReference>
<keyword evidence="15" id="KW-0624">Polysaccharide degradation</keyword>
<organism evidence="19 20">
    <name type="scientific">Rasamsonia emersonii (strain ATCC 16479 / CBS 393.64 / IMI 116815)</name>
    <dbReference type="NCBI Taxonomy" id="1408163"/>
    <lineage>
        <taxon>Eukaryota</taxon>
        <taxon>Fungi</taxon>
        <taxon>Dikarya</taxon>
        <taxon>Ascomycota</taxon>
        <taxon>Pezizomycotina</taxon>
        <taxon>Eurotiomycetes</taxon>
        <taxon>Eurotiomycetidae</taxon>
        <taxon>Eurotiales</taxon>
        <taxon>Trichocomaceae</taxon>
        <taxon>Rasamsonia</taxon>
    </lineage>
</organism>
<keyword evidence="8" id="KW-0378">Hydrolase</keyword>
<dbReference type="InterPro" id="IPR050546">
    <property type="entry name" value="Glycosyl_Hydrlase_16"/>
</dbReference>
<keyword evidence="5" id="KW-1003">Cell membrane</keyword>
<dbReference type="STRING" id="1408163.A0A0F4YV75"/>
<evidence type="ECO:0000256" key="16">
    <source>
        <dbReference type="SAM" id="MobiDB-lite"/>
    </source>
</evidence>
<dbReference type="OrthoDB" id="192832at2759"/>
<name>A0A0F4YV75_RASE3</name>
<dbReference type="GeneID" id="25316158"/>
<evidence type="ECO:0000256" key="13">
    <source>
        <dbReference type="ARBA" id="ARBA00023288"/>
    </source>
</evidence>
<evidence type="ECO:0000256" key="9">
    <source>
        <dbReference type="ARBA" id="ARBA00023001"/>
    </source>
</evidence>
<dbReference type="PANTHER" id="PTHR10963">
    <property type="entry name" value="GLYCOSYL HYDROLASE-RELATED"/>
    <property type="match status" value="1"/>
</dbReference>
<evidence type="ECO:0000256" key="4">
    <source>
        <dbReference type="ARBA" id="ARBA00012599"/>
    </source>
</evidence>
<dbReference type="Gene3D" id="2.60.120.200">
    <property type="match status" value="1"/>
</dbReference>
<keyword evidence="9" id="KW-0136">Cellulose degradation</keyword>
<dbReference type="GO" id="GO:0005886">
    <property type="term" value="C:plasma membrane"/>
    <property type="evidence" value="ECO:0007669"/>
    <property type="project" value="UniProtKB-SubCell"/>
</dbReference>
<keyword evidence="12" id="KW-0119">Carbohydrate metabolism</keyword>
<evidence type="ECO:0000256" key="2">
    <source>
        <dbReference type="ARBA" id="ARBA00004609"/>
    </source>
</evidence>
<dbReference type="InterPro" id="IPR013320">
    <property type="entry name" value="ConA-like_dom_sf"/>
</dbReference>
<evidence type="ECO:0000313" key="19">
    <source>
        <dbReference type="EMBL" id="KKA22172.1"/>
    </source>
</evidence>
<evidence type="ECO:0000256" key="10">
    <source>
        <dbReference type="ARBA" id="ARBA00023136"/>
    </source>
</evidence>
<evidence type="ECO:0000256" key="11">
    <source>
        <dbReference type="ARBA" id="ARBA00023180"/>
    </source>
</evidence>
<protein>
    <recommendedName>
        <fullName evidence="4">endo-1,3(4)-beta-glucanase</fullName>
        <ecNumber evidence="4">3.2.1.6</ecNumber>
    </recommendedName>
</protein>
<dbReference type="EC" id="3.2.1.6" evidence="4"/>
<accession>A0A0F4YV75</accession>
<evidence type="ECO:0000256" key="1">
    <source>
        <dbReference type="ARBA" id="ARBA00000124"/>
    </source>
</evidence>
<evidence type="ECO:0000256" key="12">
    <source>
        <dbReference type="ARBA" id="ARBA00023277"/>
    </source>
</evidence>
<evidence type="ECO:0000256" key="7">
    <source>
        <dbReference type="ARBA" id="ARBA00022729"/>
    </source>
</evidence>
<dbReference type="RefSeq" id="XP_013328784.1">
    <property type="nucleotide sequence ID" value="XM_013473330.1"/>
</dbReference>
<reference evidence="19 20" key="1">
    <citation type="submission" date="2015-04" db="EMBL/GenBank/DDBJ databases">
        <authorList>
            <person name="Heijne W.H."/>
            <person name="Fedorova N.D."/>
            <person name="Nierman W.C."/>
            <person name="Vollebregt A.W."/>
            <person name="Zhao Z."/>
            <person name="Wu L."/>
            <person name="Kumar M."/>
            <person name="Stam H."/>
            <person name="van den Berg M.A."/>
            <person name="Pel H.J."/>
        </authorList>
    </citation>
    <scope>NUCLEOTIDE SEQUENCE [LARGE SCALE GENOMIC DNA]</scope>
    <source>
        <strain evidence="19 20">CBS 393.64</strain>
    </source>
</reference>
<evidence type="ECO:0000256" key="17">
    <source>
        <dbReference type="SAM" id="SignalP"/>
    </source>
</evidence>
<dbReference type="FunFam" id="2.60.120.200:FF:000114">
    <property type="entry name" value="Probable endo-1,3(4)-beta-glucanase NFIA_089530"/>
    <property type="match status" value="1"/>
</dbReference>
<comment type="caution">
    <text evidence="19">The sequence shown here is derived from an EMBL/GenBank/DDBJ whole genome shotgun (WGS) entry which is preliminary data.</text>
</comment>
<evidence type="ECO:0000256" key="6">
    <source>
        <dbReference type="ARBA" id="ARBA00022622"/>
    </source>
</evidence>
<comment type="subcellular location">
    <subcellularLocation>
        <location evidence="2">Cell membrane</location>
        <topology evidence="2">Lipid-anchor</topology>
        <topology evidence="2">GPI-anchor</topology>
    </subcellularLocation>
</comment>
<feature type="signal peptide" evidence="17">
    <location>
        <begin position="1"/>
        <end position="25"/>
    </location>
</feature>
<dbReference type="InterPro" id="IPR000757">
    <property type="entry name" value="Beta-glucanase-like"/>
</dbReference>
<evidence type="ECO:0000256" key="8">
    <source>
        <dbReference type="ARBA" id="ARBA00022801"/>
    </source>
</evidence>
<dbReference type="CDD" id="cd02181">
    <property type="entry name" value="GH16_fungal_Lam16A_glucanase"/>
    <property type="match status" value="1"/>
</dbReference>
<evidence type="ECO:0000259" key="18">
    <source>
        <dbReference type="PROSITE" id="PS51762"/>
    </source>
</evidence>
<keyword evidence="7 17" id="KW-0732">Signal</keyword>
<dbReference type="GO" id="GO:0052861">
    <property type="term" value="F:endo-1,3(4)-beta-glucanase activity"/>
    <property type="evidence" value="ECO:0007669"/>
    <property type="project" value="UniProtKB-EC"/>
</dbReference>
<dbReference type="GO" id="GO:0030245">
    <property type="term" value="P:cellulose catabolic process"/>
    <property type="evidence" value="ECO:0007669"/>
    <property type="project" value="UniProtKB-KW"/>
</dbReference>
<evidence type="ECO:0000256" key="14">
    <source>
        <dbReference type="ARBA" id="ARBA00023295"/>
    </source>
</evidence>
<keyword evidence="20" id="KW-1185">Reference proteome</keyword>
<gene>
    <name evidence="19" type="ORF">T310_3809</name>
</gene>
<keyword evidence="10" id="KW-0472">Membrane</keyword>
<feature type="compositionally biased region" description="Gly residues" evidence="16">
    <location>
        <begin position="476"/>
        <end position="487"/>
    </location>
</feature>
<dbReference type="Pfam" id="PF26113">
    <property type="entry name" value="GH16_XgeA"/>
    <property type="match status" value="1"/>
</dbReference>
<keyword evidence="6" id="KW-0336">GPI-anchor</keyword>
<sequence>MPSSSRLLSLGALALSSSLARPALATTQYTVVNSFAGQDFFNNFAFSTEADPTHGFVQYVDQATAQSLGLINVTPSGSVYIGVDHISTLSPSDQGRKSVRITSNVGFDQGLLIADIQHMPGSICGVWPAFWTTGNQWPEDGEIDIIEGVNQQATNEMVLHTQGQCTITNPKQTGTLTSADCSLSSGTTGCVVQGTANTYGTGFNSINGGVYALLWTDEAIKIWFFPRSAIPESITSGNPNPDEFGTPLADFEGTCDIGKEFQTQKLVFDTTFCGDWAGGVYGSSGCPMSQPNNAVGSCVDYVASNPSAFTEAYWEINSIKIYQQTNNSAPSSSALASRTVASSAVASSVPADAGSSTPAAVTPFSSTAAASSKETATTVIVTSYVDVCPEGFTTKTITHTATYCPEEVTSGIAPGFTTKTTVCTACGPAPTTVTLTVPASSVTATATPAATSFTSAQAVPGSATTFVSVPVPTGSGSTGSGSTGSGAGSSSASGSASGSAPSSGSSSGSSGYGSGASSSVAVPPVVSPSAPAGSAPYPASNGTASSPSGAAPVASGWGSASKTGAAGVGSVATPSSKSSSSVPPVFTGAANKVSAGLTGAVAAVALALLA</sequence>
<dbReference type="PROSITE" id="PS51762">
    <property type="entry name" value="GH16_2"/>
    <property type="match status" value="1"/>
</dbReference>
<comment type="similarity">
    <text evidence="3">Belongs to the glycosyl hydrolase 16 family.</text>
</comment>
<proteinExistence type="inferred from homology"/>
<keyword evidence="14" id="KW-0326">Glycosidase</keyword>
<evidence type="ECO:0000313" key="20">
    <source>
        <dbReference type="Proteomes" id="UP000053958"/>
    </source>
</evidence>
<dbReference type="Proteomes" id="UP000053958">
    <property type="component" value="Unassembled WGS sequence"/>
</dbReference>
<evidence type="ECO:0000256" key="3">
    <source>
        <dbReference type="ARBA" id="ARBA00006865"/>
    </source>
</evidence>
<dbReference type="SUPFAM" id="SSF49899">
    <property type="entry name" value="Concanavalin A-like lectins/glucanases"/>
    <property type="match status" value="1"/>
</dbReference>
<feature type="compositionally biased region" description="Low complexity" evidence="16">
    <location>
        <begin position="570"/>
        <end position="585"/>
    </location>
</feature>
<keyword evidence="13" id="KW-0449">Lipoprotein</keyword>
<feature type="domain" description="GH16" evidence="18">
    <location>
        <begin position="26"/>
        <end position="285"/>
    </location>
</feature>
<evidence type="ECO:0000256" key="5">
    <source>
        <dbReference type="ARBA" id="ARBA00022475"/>
    </source>
</evidence>
<feature type="chain" id="PRO_5002481948" description="endo-1,3(4)-beta-glucanase" evidence="17">
    <location>
        <begin position="26"/>
        <end position="610"/>
    </location>
</feature>
<dbReference type="GO" id="GO:0098552">
    <property type="term" value="C:side of membrane"/>
    <property type="evidence" value="ECO:0007669"/>
    <property type="project" value="UniProtKB-KW"/>
</dbReference>
<dbReference type="AlphaFoldDB" id="A0A0F4YV75"/>
<dbReference type="PANTHER" id="PTHR10963:SF58">
    <property type="entry name" value="ENDO-1,3(4)-BETA-GLUCANASE XGEA"/>
    <property type="match status" value="1"/>
</dbReference>
<evidence type="ECO:0000256" key="15">
    <source>
        <dbReference type="ARBA" id="ARBA00023326"/>
    </source>
</evidence>
<feature type="compositionally biased region" description="Low complexity" evidence="16">
    <location>
        <begin position="488"/>
        <end position="561"/>
    </location>
</feature>
<feature type="region of interest" description="Disordered" evidence="16">
    <location>
        <begin position="474"/>
        <end position="585"/>
    </location>
</feature>
<keyword evidence="11" id="KW-0325">Glycoprotein</keyword>